<organism evidence="4 5">
    <name type="scientific">Nocardioides ganghwensis</name>
    <dbReference type="NCBI Taxonomy" id="252230"/>
    <lineage>
        <taxon>Bacteria</taxon>
        <taxon>Bacillati</taxon>
        <taxon>Actinomycetota</taxon>
        <taxon>Actinomycetes</taxon>
        <taxon>Propionibacteriales</taxon>
        <taxon>Nocardioidaceae</taxon>
        <taxon>Nocardioides</taxon>
    </lineage>
</organism>
<evidence type="ECO:0000259" key="3">
    <source>
        <dbReference type="Pfam" id="PF24837"/>
    </source>
</evidence>
<name>A0A4Q2S7G1_9ACTN</name>
<evidence type="ECO:0000313" key="4">
    <source>
        <dbReference type="EMBL" id="RYB98087.1"/>
    </source>
</evidence>
<dbReference type="InterPro" id="IPR056303">
    <property type="entry name" value="AMIN-like"/>
</dbReference>
<keyword evidence="2" id="KW-0732">Signal</keyword>
<dbReference type="EMBL" id="SDWU01000025">
    <property type="protein sequence ID" value="RYB98087.1"/>
    <property type="molecule type" value="Genomic_DNA"/>
</dbReference>
<comment type="caution">
    <text evidence="4">The sequence shown here is derived from an EMBL/GenBank/DDBJ whole genome shotgun (WGS) entry which is preliminary data.</text>
</comment>
<feature type="region of interest" description="Disordered" evidence="1">
    <location>
        <begin position="285"/>
        <end position="305"/>
    </location>
</feature>
<accession>A0A4Q2S7G1</accession>
<dbReference type="RefSeq" id="WP_129456679.1">
    <property type="nucleotide sequence ID" value="NZ_JACXYX010000021.1"/>
</dbReference>
<evidence type="ECO:0000313" key="5">
    <source>
        <dbReference type="Proteomes" id="UP000293291"/>
    </source>
</evidence>
<evidence type="ECO:0000256" key="2">
    <source>
        <dbReference type="SAM" id="SignalP"/>
    </source>
</evidence>
<dbReference type="Pfam" id="PF24837">
    <property type="entry name" value="AMIN-like"/>
    <property type="match status" value="1"/>
</dbReference>
<feature type="domain" description="AMIN-like" evidence="3">
    <location>
        <begin position="44"/>
        <end position="167"/>
    </location>
</feature>
<dbReference type="AlphaFoldDB" id="A0A4Q2S7G1"/>
<proteinExistence type="predicted"/>
<sequence length="305" mass="32802">MRVPRKLLSLLSLALVPALVPALVTSPGAGAMEPVVSAAPPTPVLVAVRAAHRGQWDRVVFEFEGGLPADRRVEYVDRLFADGSGRRVRVAGQAILRVRFEPAQAHTDDGSPTAAPRRVAFPLPNVLTAVRAGDFEAVTTYGLGLAKRTRVRVTTLQAPPRVVVEVRAGFPTVQRRVWFFHRDRFVENREPFFVPVRRLVRPAAPAAGVLDRLFAGPLPGERERGLRLLRSGATGYDDLTIAGGVADVRLTGRCRSGGSTVTVAGEVLPALHQFATVDRVVLRDPTGATLDPDGPGDSTPECLEP</sequence>
<feature type="signal peptide" evidence="2">
    <location>
        <begin position="1"/>
        <end position="31"/>
    </location>
</feature>
<dbReference type="Proteomes" id="UP000293291">
    <property type="component" value="Unassembled WGS sequence"/>
</dbReference>
<keyword evidence="5" id="KW-1185">Reference proteome</keyword>
<feature type="chain" id="PRO_5020469533" description="AMIN-like domain-containing protein" evidence="2">
    <location>
        <begin position="32"/>
        <end position="305"/>
    </location>
</feature>
<protein>
    <recommendedName>
        <fullName evidence="3">AMIN-like domain-containing protein</fullName>
    </recommendedName>
</protein>
<evidence type="ECO:0000256" key="1">
    <source>
        <dbReference type="SAM" id="MobiDB-lite"/>
    </source>
</evidence>
<gene>
    <name evidence="4" type="ORF">EUA07_18585</name>
</gene>
<dbReference type="OrthoDB" id="3393679at2"/>
<reference evidence="4 5" key="1">
    <citation type="submission" date="2019-01" db="EMBL/GenBank/DDBJ databases">
        <title>Novel species of Nocardioides.</title>
        <authorList>
            <person name="Liu Q."/>
            <person name="Xin Y.-H."/>
        </authorList>
    </citation>
    <scope>NUCLEOTIDE SEQUENCE [LARGE SCALE GENOMIC DNA]</scope>
    <source>
        <strain evidence="4 5">CGMCC 4.6875</strain>
    </source>
</reference>